<dbReference type="RefSeq" id="WP_066429337.1">
    <property type="nucleotide sequence ID" value="NZ_CP014227.1"/>
</dbReference>
<keyword evidence="5 6" id="KW-0472">Membrane</keyword>
<evidence type="ECO:0000256" key="1">
    <source>
        <dbReference type="ARBA" id="ARBA00004651"/>
    </source>
</evidence>
<proteinExistence type="predicted"/>
<evidence type="ECO:0000256" key="2">
    <source>
        <dbReference type="ARBA" id="ARBA00022475"/>
    </source>
</evidence>
<dbReference type="Pfam" id="PF13440">
    <property type="entry name" value="Polysacc_synt_3"/>
    <property type="match status" value="1"/>
</dbReference>
<gene>
    <name evidence="8" type="primary">wzxE</name>
    <name evidence="7" type="ORF">AXF12_06455</name>
    <name evidence="8" type="ORF">SAMEA44541418_00418</name>
</gene>
<keyword evidence="4 6" id="KW-1133">Transmembrane helix</keyword>
<feature type="transmembrane region" description="Helical" evidence="6">
    <location>
        <begin position="398"/>
        <end position="416"/>
    </location>
</feature>
<feature type="transmembrane region" description="Helical" evidence="6">
    <location>
        <begin position="428"/>
        <end position="449"/>
    </location>
</feature>
<feature type="transmembrane region" description="Helical" evidence="6">
    <location>
        <begin position="259"/>
        <end position="277"/>
    </location>
</feature>
<protein>
    <submittedName>
        <fullName evidence="8">O-antigen translocase</fullName>
    </submittedName>
</protein>
<evidence type="ECO:0000313" key="7">
    <source>
        <dbReference type="EMBL" id="AMD85181.1"/>
    </source>
</evidence>
<dbReference type="KEGG" id="chg:AXF12_06455"/>
<dbReference type="Proteomes" id="UP000065822">
    <property type="component" value="Chromosome"/>
</dbReference>
<feature type="transmembrane region" description="Helical" evidence="6">
    <location>
        <begin position="154"/>
        <end position="175"/>
    </location>
</feature>
<feature type="transmembrane region" description="Helical" evidence="6">
    <location>
        <begin position="336"/>
        <end position="359"/>
    </location>
</feature>
<feature type="transmembrane region" description="Helical" evidence="6">
    <location>
        <begin position="455"/>
        <end position="474"/>
    </location>
</feature>
<evidence type="ECO:0000313" key="9">
    <source>
        <dbReference type="Proteomes" id="UP000065822"/>
    </source>
</evidence>
<feature type="transmembrane region" description="Helical" evidence="6">
    <location>
        <begin position="116"/>
        <end position="134"/>
    </location>
</feature>
<dbReference type="Proteomes" id="UP000215539">
    <property type="component" value="Chromosome 1"/>
</dbReference>
<evidence type="ECO:0000256" key="6">
    <source>
        <dbReference type="SAM" id="Phobius"/>
    </source>
</evidence>
<sequence>MSEKANKTYKDTFKNTIAFGGFQVFSILISVIRGKLIAVLLGPVGIGINNLFMSSLTMLTTFTGFGLDLSAVRAISESNENSSKIVKITKRLFLYTGILGLLLTLFLSYFLSKWTFATTSYTMSFALLSIYMLFTAINRGQQTIMRGLRKVKVLIYSGLISSLVGLFISIPLYYFLGKDGIVPAIILTSIAVVIVTSFYTKTFTNSNVEVSIEEIRSSGQEMVKLGMMMVVASLLGLITKYLINIWIGRIGDIADVGLYAAAIGISSQYIGFILNSLSADFFPRLVKVHNSSEGISRVVNEQTEVIVLLATPLLILLLITAPLLISLLLSKEFLPIVGFIRFIAIGSFFQMISFCMGYISFAKNDKKTYLILEGVLSNVFQLIITVGCYYFYGLKGLGYAFCTIYVLYSFIIYFFVRNKYGYKRNKETSELIAFSLLFLLAAFFAVLYIESALYKYLLTSIIFSLCFTYNYSVLNKRFDIITLIKHKFRKR</sequence>
<organism evidence="8 10">
    <name type="scientific">Capnocytophaga haemolytica</name>
    <dbReference type="NCBI Taxonomy" id="45243"/>
    <lineage>
        <taxon>Bacteria</taxon>
        <taxon>Pseudomonadati</taxon>
        <taxon>Bacteroidota</taxon>
        <taxon>Flavobacteriia</taxon>
        <taxon>Flavobacteriales</taxon>
        <taxon>Flavobacteriaceae</taxon>
        <taxon>Capnocytophaga</taxon>
    </lineage>
</organism>
<dbReference type="GO" id="GO:0005886">
    <property type="term" value="C:plasma membrane"/>
    <property type="evidence" value="ECO:0007669"/>
    <property type="project" value="UniProtKB-SubCell"/>
</dbReference>
<dbReference type="PANTHER" id="PTHR30250">
    <property type="entry name" value="PST FAMILY PREDICTED COLANIC ACID TRANSPORTER"/>
    <property type="match status" value="1"/>
</dbReference>
<feature type="transmembrane region" description="Helical" evidence="6">
    <location>
        <begin position="371"/>
        <end position="392"/>
    </location>
</feature>
<feature type="transmembrane region" description="Helical" evidence="6">
    <location>
        <begin position="305"/>
        <end position="330"/>
    </location>
</feature>
<reference evidence="7 9" key="1">
    <citation type="submission" date="2016-02" db="EMBL/GenBank/DDBJ databases">
        <authorList>
            <person name="Holder M.E."/>
            <person name="Ajami N.J."/>
            <person name="Petrosino J.F."/>
        </authorList>
    </citation>
    <scope>NUCLEOTIDE SEQUENCE [LARGE SCALE GENOMIC DNA]</scope>
    <source>
        <strain evidence="7 9">CCUG 32990</strain>
    </source>
</reference>
<dbReference type="PANTHER" id="PTHR30250:SF11">
    <property type="entry name" value="O-ANTIGEN TRANSPORTER-RELATED"/>
    <property type="match status" value="1"/>
</dbReference>
<evidence type="ECO:0000313" key="8">
    <source>
        <dbReference type="EMBL" id="SNV04411.1"/>
    </source>
</evidence>
<evidence type="ECO:0000256" key="5">
    <source>
        <dbReference type="ARBA" id="ARBA00023136"/>
    </source>
</evidence>
<dbReference type="AlphaFoldDB" id="A0AAX2GY48"/>
<name>A0AAX2GY48_9FLAO</name>
<evidence type="ECO:0000256" key="4">
    <source>
        <dbReference type="ARBA" id="ARBA00022989"/>
    </source>
</evidence>
<comment type="subcellular location">
    <subcellularLocation>
        <location evidence="1">Cell membrane</location>
        <topology evidence="1">Multi-pass membrane protein</topology>
    </subcellularLocation>
</comment>
<dbReference type="EMBL" id="CP014227">
    <property type="protein sequence ID" value="AMD85181.1"/>
    <property type="molecule type" value="Genomic_DNA"/>
</dbReference>
<keyword evidence="2" id="KW-1003">Cell membrane</keyword>
<evidence type="ECO:0000256" key="3">
    <source>
        <dbReference type="ARBA" id="ARBA00022692"/>
    </source>
</evidence>
<feature type="transmembrane region" description="Helical" evidence="6">
    <location>
        <begin position="92"/>
        <end position="110"/>
    </location>
</feature>
<keyword evidence="9" id="KW-1185">Reference proteome</keyword>
<reference evidence="8 10" key="2">
    <citation type="submission" date="2017-06" db="EMBL/GenBank/DDBJ databases">
        <authorList>
            <consortium name="Pathogen Informatics"/>
        </authorList>
    </citation>
    <scope>NUCLEOTIDE SEQUENCE [LARGE SCALE GENOMIC DNA]</scope>
    <source>
        <strain evidence="8 10">NCTC12947</strain>
    </source>
</reference>
<keyword evidence="3 6" id="KW-0812">Transmembrane</keyword>
<feature type="transmembrane region" description="Helical" evidence="6">
    <location>
        <begin position="12"/>
        <end position="32"/>
    </location>
</feature>
<dbReference type="EMBL" id="LT906449">
    <property type="protein sequence ID" value="SNV04411.1"/>
    <property type="molecule type" value="Genomic_DNA"/>
</dbReference>
<feature type="transmembrane region" description="Helical" evidence="6">
    <location>
        <begin position="181"/>
        <end position="199"/>
    </location>
</feature>
<feature type="transmembrane region" description="Helical" evidence="6">
    <location>
        <begin position="225"/>
        <end position="247"/>
    </location>
</feature>
<evidence type="ECO:0000313" key="10">
    <source>
        <dbReference type="Proteomes" id="UP000215539"/>
    </source>
</evidence>
<dbReference type="InterPro" id="IPR050833">
    <property type="entry name" value="Poly_Biosynth_Transport"/>
</dbReference>
<accession>A0AAX2GY48</accession>